<sequence>MYLDRIVPVRRIGKQAEHRIGQIMIVAFYVPQANRARSSAPQEMPYRLKKGRKSHNLFLYAYREGPQ</sequence>
<gene>
    <name evidence="1" type="ORF">A3B34_02370</name>
</gene>
<name>A0A1G2L7I1_9BACT</name>
<comment type="caution">
    <text evidence="1">The sequence shown here is derived from an EMBL/GenBank/DDBJ whole genome shotgun (WGS) entry which is preliminary data.</text>
</comment>
<evidence type="ECO:0000313" key="2">
    <source>
        <dbReference type="Proteomes" id="UP000176510"/>
    </source>
</evidence>
<dbReference type="Proteomes" id="UP000176510">
    <property type="component" value="Unassembled WGS sequence"/>
</dbReference>
<reference evidence="1 2" key="1">
    <citation type="journal article" date="2016" name="Nat. Commun.">
        <title>Thousands of microbial genomes shed light on interconnected biogeochemical processes in an aquifer system.</title>
        <authorList>
            <person name="Anantharaman K."/>
            <person name="Brown C.T."/>
            <person name="Hug L.A."/>
            <person name="Sharon I."/>
            <person name="Castelle C.J."/>
            <person name="Probst A.J."/>
            <person name="Thomas B.C."/>
            <person name="Singh A."/>
            <person name="Wilkins M.J."/>
            <person name="Karaoz U."/>
            <person name="Brodie E.L."/>
            <person name="Williams K.H."/>
            <person name="Hubbard S.S."/>
            <person name="Banfield J.F."/>
        </authorList>
    </citation>
    <scope>NUCLEOTIDE SEQUENCE [LARGE SCALE GENOMIC DNA]</scope>
</reference>
<dbReference type="STRING" id="1802279.A3B34_02370"/>
<accession>A0A1G2L7I1</accession>
<proteinExistence type="predicted"/>
<dbReference type="AlphaFoldDB" id="A0A1G2L7I1"/>
<evidence type="ECO:0000313" key="1">
    <source>
        <dbReference type="EMBL" id="OHA06699.1"/>
    </source>
</evidence>
<protein>
    <submittedName>
        <fullName evidence="1">Uncharacterized protein</fullName>
    </submittedName>
</protein>
<dbReference type="EMBL" id="MHQR01000034">
    <property type="protein sequence ID" value="OHA06699.1"/>
    <property type="molecule type" value="Genomic_DNA"/>
</dbReference>
<organism evidence="1 2">
    <name type="scientific">Candidatus Sungbacteria bacterium RIFCSPLOWO2_01_FULL_54_21</name>
    <dbReference type="NCBI Taxonomy" id="1802279"/>
    <lineage>
        <taxon>Bacteria</taxon>
        <taxon>Candidatus Sungiibacteriota</taxon>
    </lineage>
</organism>